<reference evidence="6 7" key="1">
    <citation type="submission" date="2024-10" db="EMBL/GenBank/DDBJ databases">
        <title>The Natural Products Discovery Center: Release of the First 8490 Sequenced Strains for Exploring Actinobacteria Biosynthetic Diversity.</title>
        <authorList>
            <person name="Kalkreuter E."/>
            <person name="Kautsar S.A."/>
            <person name="Yang D."/>
            <person name="Bader C.D."/>
            <person name="Teijaro C.N."/>
            <person name="Fluegel L."/>
            <person name="Davis C.M."/>
            <person name="Simpson J.R."/>
            <person name="Lauterbach L."/>
            <person name="Steele A.D."/>
            <person name="Gui C."/>
            <person name="Meng S."/>
            <person name="Li G."/>
            <person name="Viehrig K."/>
            <person name="Ye F."/>
            <person name="Su P."/>
            <person name="Kiefer A.F."/>
            <person name="Nichols A."/>
            <person name="Cepeda A.J."/>
            <person name="Yan W."/>
            <person name="Fan B."/>
            <person name="Jiang Y."/>
            <person name="Adhikari A."/>
            <person name="Zheng C.-J."/>
            <person name="Schuster L."/>
            <person name="Cowan T.M."/>
            <person name="Smanski M.J."/>
            <person name="Chevrette M.G."/>
            <person name="De Carvalho L.P.S."/>
            <person name="Shen B."/>
        </authorList>
    </citation>
    <scope>NUCLEOTIDE SEQUENCE [LARGE SCALE GENOMIC DNA]</scope>
    <source>
        <strain evidence="6 7">NPDC053399</strain>
    </source>
</reference>
<keyword evidence="3" id="KW-0804">Transcription</keyword>
<protein>
    <submittedName>
        <fullName evidence="6">Winged helix-turn-helix transcriptional regulator</fullName>
    </submittedName>
</protein>
<evidence type="ECO:0000256" key="3">
    <source>
        <dbReference type="ARBA" id="ARBA00023163"/>
    </source>
</evidence>
<evidence type="ECO:0000256" key="4">
    <source>
        <dbReference type="SAM" id="MobiDB-lite"/>
    </source>
</evidence>
<dbReference type="SUPFAM" id="SSF46785">
    <property type="entry name" value="Winged helix' DNA-binding domain"/>
    <property type="match status" value="2"/>
</dbReference>
<dbReference type="PANTHER" id="PTHR33204:SF18">
    <property type="entry name" value="TRANSCRIPTIONAL REGULATORY PROTEIN"/>
    <property type="match status" value="1"/>
</dbReference>
<evidence type="ECO:0000256" key="2">
    <source>
        <dbReference type="ARBA" id="ARBA00023125"/>
    </source>
</evidence>
<organism evidence="6 7">
    <name type="scientific">Streptomyces fildesensis</name>
    <dbReference type="NCBI Taxonomy" id="375757"/>
    <lineage>
        <taxon>Bacteria</taxon>
        <taxon>Bacillati</taxon>
        <taxon>Actinomycetota</taxon>
        <taxon>Actinomycetes</taxon>
        <taxon>Kitasatosporales</taxon>
        <taxon>Streptomycetaceae</taxon>
        <taxon>Streptomyces</taxon>
    </lineage>
</organism>
<name>A0ABW8C6P2_9ACTN</name>
<accession>A0ABW8C6P2</accession>
<feature type="domain" description="HTH hxlR-type" evidence="5">
    <location>
        <begin position="176"/>
        <end position="272"/>
    </location>
</feature>
<dbReference type="PROSITE" id="PS51118">
    <property type="entry name" value="HTH_HXLR"/>
    <property type="match status" value="2"/>
</dbReference>
<evidence type="ECO:0000259" key="5">
    <source>
        <dbReference type="PROSITE" id="PS51118"/>
    </source>
</evidence>
<evidence type="ECO:0000313" key="7">
    <source>
        <dbReference type="Proteomes" id="UP001614394"/>
    </source>
</evidence>
<feature type="domain" description="HTH hxlR-type" evidence="5">
    <location>
        <begin position="9"/>
        <end position="112"/>
    </location>
</feature>
<keyword evidence="1" id="KW-0805">Transcription regulation</keyword>
<evidence type="ECO:0000256" key="1">
    <source>
        <dbReference type="ARBA" id="ARBA00023015"/>
    </source>
</evidence>
<keyword evidence="2" id="KW-0238">DNA-binding</keyword>
<dbReference type="PANTHER" id="PTHR33204">
    <property type="entry name" value="TRANSCRIPTIONAL REGULATOR, MARR FAMILY"/>
    <property type="match status" value="1"/>
</dbReference>
<dbReference type="InterPro" id="IPR036390">
    <property type="entry name" value="WH_DNA-bd_sf"/>
</dbReference>
<gene>
    <name evidence="6" type="ORF">ACIGXA_16385</name>
</gene>
<dbReference type="InterPro" id="IPR002577">
    <property type="entry name" value="HTH_HxlR"/>
</dbReference>
<dbReference type="EMBL" id="JBITYG010000004">
    <property type="protein sequence ID" value="MFI9102096.1"/>
    <property type="molecule type" value="Genomic_DNA"/>
</dbReference>
<sequence>MDDAAPTRLPPGGQNAIAVALGLLGDEWTLLILRYALQGVRRYQDWHDRLPISNAVLTARLTRLTDMGLLVRDAYQQRPVRYAYRLTPRGREIWPVLVSIWGWEYRWVDAHSERLPWMRHRGCGRHMEPVMVCGGCEQPVRPREVSSVLGPSGAAGRSIPSGATRRRSAAGAENGAGLFPETMSLIGNRWSVGLLGAAFLGAHRFGEFQQRLGAPPAMIADRLRTFCALGVLEALPGEPGRGSYRLTAKGRAFFPVVMTLIDWGQHWFLAPEGPALLSTHLGCGSDFAPQLVCDGCRQVLCDSDVQVIGEEPAAPVPARAR</sequence>
<evidence type="ECO:0000313" key="6">
    <source>
        <dbReference type="EMBL" id="MFI9102096.1"/>
    </source>
</evidence>
<feature type="region of interest" description="Disordered" evidence="4">
    <location>
        <begin position="144"/>
        <end position="167"/>
    </location>
</feature>
<keyword evidence="7" id="KW-1185">Reference proteome</keyword>
<dbReference type="RefSeq" id="WP_399649276.1">
    <property type="nucleotide sequence ID" value="NZ_JBITYG010000004.1"/>
</dbReference>
<dbReference type="Gene3D" id="1.10.10.10">
    <property type="entry name" value="Winged helix-like DNA-binding domain superfamily/Winged helix DNA-binding domain"/>
    <property type="match status" value="2"/>
</dbReference>
<dbReference type="InterPro" id="IPR036388">
    <property type="entry name" value="WH-like_DNA-bd_sf"/>
</dbReference>
<comment type="caution">
    <text evidence="6">The sequence shown here is derived from an EMBL/GenBank/DDBJ whole genome shotgun (WGS) entry which is preliminary data.</text>
</comment>
<proteinExistence type="predicted"/>
<dbReference type="Proteomes" id="UP001614394">
    <property type="component" value="Unassembled WGS sequence"/>
</dbReference>
<dbReference type="Pfam" id="PF01638">
    <property type="entry name" value="HxlR"/>
    <property type="match status" value="2"/>
</dbReference>